<evidence type="ECO:0000256" key="1">
    <source>
        <dbReference type="SAM" id="MobiDB-lite"/>
    </source>
</evidence>
<dbReference type="Pfam" id="PF03880">
    <property type="entry name" value="DbpA"/>
    <property type="match status" value="1"/>
</dbReference>
<dbReference type="RefSeq" id="WP_078930773.1">
    <property type="nucleotide sequence ID" value="NZ_CAMCOW010000011.1"/>
</dbReference>
<name>A0A1T4MUR6_9SPIR</name>
<evidence type="ECO:0000259" key="2">
    <source>
        <dbReference type="Pfam" id="PF03880"/>
    </source>
</evidence>
<dbReference type="AlphaFoldDB" id="A0A1T4MUR6"/>
<dbReference type="SUPFAM" id="SSF54928">
    <property type="entry name" value="RNA-binding domain, RBD"/>
    <property type="match status" value="1"/>
</dbReference>
<accession>A0A1T4MUR6</accession>
<dbReference type="OrthoDB" id="366519at2"/>
<keyword evidence="4" id="KW-1185">Reference proteome</keyword>
<evidence type="ECO:0000313" key="4">
    <source>
        <dbReference type="Proteomes" id="UP000190395"/>
    </source>
</evidence>
<dbReference type="CDD" id="cd12252">
    <property type="entry name" value="RRM_DbpA"/>
    <property type="match status" value="1"/>
</dbReference>
<gene>
    <name evidence="3" type="ORF">SAMN02745152_01022</name>
</gene>
<organism evidence="3 4">
    <name type="scientific">Treponema berlinense</name>
    <dbReference type="NCBI Taxonomy" id="225004"/>
    <lineage>
        <taxon>Bacteria</taxon>
        <taxon>Pseudomonadati</taxon>
        <taxon>Spirochaetota</taxon>
        <taxon>Spirochaetia</taxon>
        <taxon>Spirochaetales</taxon>
        <taxon>Treponemataceae</taxon>
        <taxon>Treponema</taxon>
    </lineage>
</organism>
<dbReference type="InterPro" id="IPR005580">
    <property type="entry name" value="DbpA/CsdA_RNA-bd_dom"/>
</dbReference>
<evidence type="ECO:0000313" key="3">
    <source>
        <dbReference type="EMBL" id="SJZ70732.1"/>
    </source>
</evidence>
<dbReference type="STRING" id="225004.SAMN02745152_01022"/>
<dbReference type="InterPro" id="IPR035979">
    <property type="entry name" value="RBD_domain_sf"/>
</dbReference>
<sequence length="274" mass="31540">MAFNRRETELNMDQVAAFLKNAVSKVESNPEYYEELKKVFKKNVPLTRRSYVAAFLLQASKGAIYRFNPNRATRENFRERREENRRNRYEERKERQENTESEPKERSPRVEIAPENAATVFVSIGRNRHVFARDLLGLFINEAGIERERIGNIKVLANYSFVELFKEDADKAISALNDFDWRGRKLSVSYSEKKDAAEFSEKESGSAEEYINNERVPNVENKSAPIVDSFTASNSDTVAQQAAFAKEMEKAPIEMTDEEIMALRKPRSSSSADL</sequence>
<dbReference type="Proteomes" id="UP000190395">
    <property type="component" value="Unassembled WGS sequence"/>
</dbReference>
<proteinExistence type="predicted"/>
<feature type="region of interest" description="Disordered" evidence="1">
    <location>
        <begin position="199"/>
        <end position="218"/>
    </location>
</feature>
<feature type="domain" description="DEAD box helicase DbpA/CsdA RNA-binding" evidence="2">
    <location>
        <begin position="119"/>
        <end position="189"/>
    </location>
</feature>
<feature type="region of interest" description="Disordered" evidence="1">
    <location>
        <begin position="76"/>
        <end position="110"/>
    </location>
</feature>
<reference evidence="3 4" key="1">
    <citation type="submission" date="2017-02" db="EMBL/GenBank/DDBJ databases">
        <authorList>
            <person name="Peterson S.W."/>
        </authorList>
    </citation>
    <scope>NUCLEOTIDE SEQUENCE [LARGE SCALE GENOMIC DNA]</scope>
    <source>
        <strain evidence="3 4">ATCC BAA-909</strain>
    </source>
</reference>
<dbReference type="EMBL" id="FUXC01000004">
    <property type="protein sequence ID" value="SJZ70732.1"/>
    <property type="molecule type" value="Genomic_DNA"/>
</dbReference>
<dbReference type="GO" id="GO:0003676">
    <property type="term" value="F:nucleic acid binding"/>
    <property type="evidence" value="ECO:0007669"/>
    <property type="project" value="InterPro"/>
</dbReference>
<protein>
    <submittedName>
        <fullName evidence="3">DbpA RNA binding domain-containing protein</fullName>
    </submittedName>
</protein>
<feature type="compositionally biased region" description="Basic and acidic residues" evidence="1">
    <location>
        <begin position="76"/>
        <end position="109"/>
    </location>
</feature>
<dbReference type="InterPro" id="IPR012677">
    <property type="entry name" value="Nucleotide-bd_a/b_plait_sf"/>
</dbReference>
<dbReference type="Gene3D" id="3.30.70.330">
    <property type="match status" value="1"/>
</dbReference>
<dbReference type="GeneID" id="303367275"/>